<dbReference type="OrthoDB" id="3253465at2759"/>
<protein>
    <submittedName>
        <fullName evidence="2">Uncharacterized protein</fullName>
    </submittedName>
</protein>
<feature type="region of interest" description="Disordered" evidence="1">
    <location>
        <begin position="624"/>
        <end position="654"/>
    </location>
</feature>
<dbReference type="EMBL" id="KL142367">
    <property type="protein sequence ID" value="KDR84788.1"/>
    <property type="molecule type" value="Genomic_DNA"/>
</dbReference>
<evidence type="ECO:0000256" key="1">
    <source>
        <dbReference type="SAM" id="MobiDB-lite"/>
    </source>
</evidence>
<gene>
    <name evidence="2" type="ORF">GALMADRAFT_217850</name>
</gene>
<name>A0A067U0C4_GALM3</name>
<feature type="compositionally biased region" description="Low complexity" evidence="1">
    <location>
        <begin position="624"/>
        <end position="648"/>
    </location>
</feature>
<dbReference type="Proteomes" id="UP000027222">
    <property type="component" value="Unassembled WGS sequence"/>
</dbReference>
<dbReference type="AlphaFoldDB" id="A0A067U0C4"/>
<evidence type="ECO:0000313" key="3">
    <source>
        <dbReference type="Proteomes" id="UP000027222"/>
    </source>
</evidence>
<keyword evidence="3" id="KW-1185">Reference proteome</keyword>
<organism evidence="2 3">
    <name type="scientific">Galerina marginata (strain CBS 339.88)</name>
    <dbReference type="NCBI Taxonomy" id="685588"/>
    <lineage>
        <taxon>Eukaryota</taxon>
        <taxon>Fungi</taxon>
        <taxon>Dikarya</taxon>
        <taxon>Basidiomycota</taxon>
        <taxon>Agaricomycotina</taxon>
        <taxon>Agaricomycetes</taxon>
        <taxon>Agaricomycetidae</taxon>
        <taxon>Agaricales</taxon>
        <taxon>Agaricineae</taxon>
        <taxon>Strophariaceae</taxon>
        <taxon>Galerina</taxon>
    </lineage>
</organism>
<feature type="region of interest" description="Disordered" evidence="1">
    <location>
        <begin position="719"/>
        <end position="747"/>
    </location>
</feature>
<accession>A0A067U0C4</accession>
<proteinExistence type="predicted"/>
<evidence type="ECO:0000313" key="2">
    <source>
        <dbReference type="EMBL" id="KDR84788.1"/>
    </source>
</evidence>
<dbReference type="HOGENOM" id="CLU_305658_0_0_1"/>
<sequence>MAGGLPYVAPRAAKNSGIRQSMAVLKYHSAELDNLKAQVNELLQNIESRASPSSKKKRAVAELRWELLLEAYDPDALASHRTWHEETVMKNYKFMLPILVLTCKGSKGRRFIKGPTLHEMMQLFTWAIARNTRNDAGEAVGPMMLAKKAMLSEFEDQVITLITRFNLDRYNDEKSYYGEHELKLITQEALFNTQKSGRLQAIQRICLMDTTFFTLCRPGSLGPSNAEYKAQGKYPRLSDIKLFRLAESTYRTELTLRHFKGNNNTAAGEVRRFIFEPTKNWENVLFDISIYFVVLLLGRGALEGITTLDQLRSHKAYSIPIRDDMLQEPLFLAINGGGHGFRSPPDPIGANSISMMCSKLCMNAGLAASSVYAFRRNGAKHYSIAMGKELAEMMLVHAAPGALHFYSDNTANVDPVATMMNELPVPHNQNVMHLLHKNIFNSRAVQVAHLFLKRGKKDDENDATASTVAPRNQQTAMVSLTEEEKLSAVRAVPEALELLASQERAWDAFLSCYSEPTNRLPYARGLASLNSMTKNKTVKLLVSPEEATEKTSALRAAVEVYQKKQKEILRTAKVAKSREENEKRKVSLEGTAEELEMAVEELKKPSIFLTGTIAPPPPRLLAQPPVAGPSRLPALSPTTPTPFSTEPPVAGPSGLPALSPAVAVPPELELEGVDFDVVHEIANKIGNKIQQEGASDDDDARLVDEQVTKLHTNLSNMMPKATLAQRPERSLPPPQNIADVEDPVPEDAPVTAAEVRDSFMEMLMAPIVMQNALANLPRETNGSWRCPRCIQYFHHDLKAQAFEFKIRSSLERHITVMHTPWKELVLAMIVDTEDEEERFQCPTPSCTFRGPDQNDIYKHCLTEDCPGHKIYHSLLDDHQAQVSDITDAKKSRINVRAAVDPAEPALGNIETAILADAKNALSAYADKQWYGRWEQEVQEVVRCMSSGITTEATLDESIEDMLSKIFDEYL</sequence>
<reference evidence="3" key="1">
    <citation type="journal article" date="2014" name="Proc. Natl. Acad. Sci. U.S.A.">
        <title>Extensive sampling of basidiomycete genomes demonstrates inadequacy of the white-rot/brown-rot paradigm for wood decay fungi.</title>
        <authorList>
            <person name="Riley R."/>
            <person name="Salamov A.A."/>
            <person name="Brown D.W."/>
            <person name="Nagy L.G."/>
            <person name="Floudas D."/>
            <person name="Held B.W."/>
            <person name="Levasseur A."/>
            <person name="Lombard V."/>
            <person name="Morin E."/>
            <person name="Otillar R."/>
            <person name="Lindquist E.A."/>
            <person name="Sun H."/>
            <person name="LaButti K.M."/>
            <person name="Schmutz J."/>
            <person name="Jabbour D."/>
            <person name="Luo H."/>
            <person name="Baker S.E."/>
            <person name="Pisabarro A.G."/>
            <person name="Walton J.D."/>
            <person name="Blanchette R.A."/>
            <person name="Henrissat B."/>
            <person name="Martin F."/>
            <person name="Cullen D."/>
            <person name="Hibbett D.S."/>
            <person name="Grigoriev I.V."/>
        </authorList>
    </citation>
    <scope>NUCLEOTIDE SEQUENCE [LARGE SCALE GENOMIC DNA]</scope>
    <source>
        <strain evidence="3">CBS 339.88</strain>
    </source>
</reference>